<feature type="transmembrane region" description="Helical" evidence="6">
    <location>
        <begin position="21"/>
        <end position="40"/>
    </location>
</feature>
<comment type="subcellular location">
    <subcellularLocation>
        <location evidence="1">Membrane</location>
        <topology evidence="1">Multi-pass membrane protein</topology>
    </subcellularLocation>
</comment>
<dbReference type="InterPro" id="IPR010291">
    <property type="entry name" value="Ion_channel_UNC-93"/>
</dbReference>
<dbReference type="AlphaFoldDB" id="A0A815XS76"/>
<dbReference type="PANTHER" id="PTHR19444">
    <property type="entry name" value="UNC-93 RELATED"/>
    <property type="match status" value="1"/>
</dbReference>
<sequence>MVVPRSIASSNEGKKKGTKRNFVMICLAYVCSYTSLNAVISLQSSINTDANVGLYSLAILYGSSLITSLFFTTPIGYIFGYKWSIVGGQLGAMVYVASNMYPQQWLMFSTAVICGVFRACMFMAQEAYVSVLAGGEDENDNDEKKNRKYFSIFFSAYQSAEIWGNLISYLVLRKNPATVETDLEQCGANFLEEEQEAQLESGQISPITTYILFSIFAGVIMVSVLLVIILLSQKRETKKDDSKGIWHQSVEFSFTTLKTLFKPMHLIIFPLGYWTESAQMFFMRSFTNSFITCSIGIQYVGVYIIRLKQEKQSLIDSVLAFSGLIMTMYGVTVTLSSIVIVFLVKRKYSRPICFILAALLSYSVFIVMLIWKPTSPQTYVLFILPCLSSISTGITEPFITAMYNSVFPGKKDTAFSLLTFAQTASCLILLFFYCNDPVGRRNVSALKWQHAAIQTSPIVYVSSANNRNGSWCLGMLSLSSSGRLTTISSTGSGAISINGSVLMPTMWTYTIITYSIGNGLRLHTNATRCNCTTGQFFGVLDEFRLYSRELTTPDILSLFNNQIFILKIACLSDPCPTFLSFTP</sequence>
<feature type="transmembrane region" description="Helical" evidence="6">
    <location>
        <begin position="210"/>
        <end position="231"/>
    </location>
</feature>
<evidence type="ECO:0000313" key="8">
    <source>
        <dbReference type="Proteomes" id="UP000663828"/>
    </source>
</evidence>
<keyword evidence="5 6" id="KW-0472">Membrane</keyword>
<name>A0A815XS76_ADIRI</name>
<gene>
    <name evidence="7" type="ORF">XAT740_LOCUS43628</name>
</gene>
<organism evidence="7 8">
    <name type="scientific">Adineta ricciae</name>
    <name type="common">Rotifer</name>
    <dbReference type="NCBI Taxonomy" id="249248"/>
    <lineage>
        <taxon>Eukaryota</taxon>
        <taxon>Metazoa</taxon>
        <taxon>Spiralia</taxon>
        <taxon>Gnathifera</taxon>
        <taxon>Rotifera</taxon>
        <taxon>Eurotatoria</taxon>
        <taxon>Bdelloidea</taxon>
        <taxon>Adinetida</taxon>
        <taxon>Adinetidae</taxon>
        <taxon>Adineta</taxon>
    </lineage>
</organism>
<comment type="caution">
    <text evidence="7">The sequence shown here is derived from an EMBL/GenBank/DDBJ whole genome shotgun (WGS) entry which is preliminary data.</text>
</comment>
<keyword evidence="8" id="KW-1185">Reference proteome</keyword>
<dbReference type="InterPro" id="IPR036259">
    <property type="entry name" value="MFS_trans_sf"/>
</dbReference>
<evidence type="ECO:0000256" key="3">
    <source>
        <dbReference type="ARBA" id="ARBA00022692"/>
    </source>
</evidence>
<dbReference type="EMBL" id="CAJNOR010005407">
    <property type="protein sequence ID" value="CAF1561134.1"/>
    <property type="molecule type" value="Genomic_DNA"/>
</dbReference>
<dbReference type="PANTHER" id="PTHR19444:SF13">
    <property type="entry name" value="PROTEIN UNC-93 HOMOLOG A"/>
    <property type="match status" value="1"/>
</dbReference>
<proteinExistence type="inferred from homology"/>
<keyword evidence="3 6" id="KW-0812">Transmembrane</keyword>
<protein>
    <submittedName>
        <fullName evidence="7">Uncharacterized protein</fullName>
    </submittedName>
</protein>
<feature type="transmembrane region" description="Helical" evidence="6">
    <location>
        <begin position="286"/>
        <end position="305"/>
    </location>
</feature>
<accession>A0A815XS76</accession>
<evidence type="ECO:0000256" key="5">
    <source>
        <dbReference type="ARBA" id="ARBA00023136"/>
    </source>
</evidence>
<feature type="transmembrane region" description="Helical" evidence="6">
    <location>
        <begin position="317"/>
        <end position="342"/>
    </location>
</feature>
<dbReference type="SUPFAM" id="SSF49899">
    <property type="entry name" value="Concanavalin A-like lectins/glucanases"/>
    <property type="match status" value="1"/>
</dbReference>
<reference evidence="7" key="1">
    <citation type="submission" date="2021-02" db="EMBL/GenBank/DDBJ databases">
        <authorList>
            <person name="Nowell W R."/>
        </authorList>
    </citation>
    <scope>NUCLEOTIDE SEQUENCE</scope>
</reference>
<evidence type="ECO:0000256" key="1">
    <source>
        <dbReference type="ARBA" id="ARBA00004141"/>
    </source>
</evidence>
<feature type="transmembrane region" description="Helical" evidence="6">
    <location>
        <begin position="348"/>
        <end position="371"/>
    </location>
</feature>
<dbReference type="GO" id="GO:0016020">
    <property type="term" value="C:membrane"/>
    <property type="evidence" value="ECO:0007669"/>
    <property type="project" value="UniProtKB-SubCell"/>
</dbReference>
<feature type="transmembrane region" description="Helical" evidence="6">
    <location>
        <begin position="414"/>
        <end position="434"/>
    </location>
</feature>
<feature type="transmembrane region" description="Helical" evidence="6">
    <location>
        <begin position="378"/>
        <end position="394"/>
    </location>
</feature>
<dbReference type="InterPro" id="IPR013320">
    <property type="entry name" value="ConA-like_dom_sf"/>
</dbReference>
<dbReference type="Pfam" id="PF05978">
    <property type="entry name" value="UNC-93"/>
    <property type="match status" value="1"/>
</dbReference>
<keyword evidence="4 6" id="KW-1133">Transmembrane helix</keyword>
<evidence type="ECO:0000313" key="7">
    <source>
        <dbReference type="EMBL" id="CAF1561134.1"/>
    </source>
</evidence>
<evidence type="ECO:0000256" key="2">
    <source>
        <dbReference type="ARBA" id="ARBA00009172"/>
    </source>
</evidence>
<comment type="similarity">
    <text evidence="2">Belongs to the unc-93 family.</text>
</comment>
<evidence type="ECO:0000256" key="4">
    <source>
        <dbReference type="ARBA" id="ARBA00022989"/>
    </source>
</evidence>
<dbReference type="InterPro" id="IPR051951">
    <property type="entry name" value="UNC-93_regulatory"/>
</dbReference>
<evidence type="ECO:0000256" key="6">
    <source>
        <dbReference type="SAM" id="Phobius"/>
    </source>
</evidence>
<dbReference type="Proteomes" id="UP000663828">
    <property type="component" value="Unassembled WGS sequence"/>
</dbReference>
<dbReference type="Gene3D" id="1.20.1250.20">
    <property type="entry name" value="MFS general substrate transporter like domains"/>
    <property type="match status" value="1"/>
</dbReference>
<feature type="transmembrane region" description="Helical" evidence="6">
    <location>
        <begin position="52"/>
        <end position="72"/>
    </location>
</feature>
<feature type="transmembrane region" description="Helical" evidence="6">
    <location>
        <begin position="149"/>
        <end position="172"/>
    </location>
</feature>
<dbReference type="Gene3D" id="2.60.120.200">
    <property type="match status" value="1"/>
</dbReference>
<dbReference type="SUPFAM" id="SSF103473">
    <property type="entry name" value="MFS general substrate transporter"/>
    <property type="match status" value="1"/>
</dbReference>